<protein>
    <submittedName>
        <fullName evidence="1">Uncharacterized protein</fullName>
    </submittedName>
</protein>
<proteinExistence type="predicted"/>
<dbReference type="RefSeq" id="WP_123179849.1">
    <property type="nucleotide sequence ID" value="NZ_CP033614.1"/>
</dbReference>
<gene>
    <name evidence="1" type="ORF">EFP84_13915</name>
</gene>
<reference evidence="1 2" key="1">
    <citation type="submission" date="2018-11" db="EMBL/GenBank/DDBJ databases">
        <title>Complete genome sequence of Leptospira kmetyi isolate LS 001/16 from soil sample associated with a leptospirosis patient in Kelantan.</title>
        <authorList>
            <person name="Muhammad Yusoff F."/>
            <person name="Muhammad Yusoff S."/>
            <person name="Ahmad M.N."/>
            <person name="Yusof N.Y."/>
            <person name="Aziah I."/>
        </authorList>
    </citation>
    <scope>NUCLEOTIDE SEQUENCE [LARGE SCALE GENOMIC DNA]</scope>
    <source>
        <strain evidence="1 2">LS 001/16</strain>
    </source>
</reference>
<dbReference type="KEGG" id="lkm:EFP84_13915"/>
<dbReference type="Proteomes" id="UP000276407">
    <property type="component" value="Chromosome 1"/>
</dbReference>
<sequence length="283" mass="32812">MKSKLNWLYVFFLMFFLQNCSTHYFVIPKEQVQAEIKKVLVLPVYVNSDFTPSIANVSPNFQLDSKEANELASVFRKRGIFLTKFIDTILKEGEYKFETVPFTEDLNGYDKKFTKVELFTTQKGNNGIRTFVYRPKKELIVELSKKYQVDAVFYHTIYGVLDKSVRMGVAYRKYAFLPSIKTLYEPSIYKASGEPIYNDKFLSSHFAFLHKGELIPENPSAAKSVKATPNEILEALSKQNLMYTMFALFENPDFPEERERVVVNLCSGRFSCEMSYFGTKDEN</sequence>
<organism evidence="1 2">
    <name type="scientific">Leptospira kmetyi</name>
    <dbReference type="NCBI Taxonomy" id="408139"/>
    <lineage>
        <taxon>Bacteria</taxon>
        <taxon>Pseudomonadati</taxon>
        <taxon>Spirochaetota</taxon>
        <taxon>Spirochaetia</taxon>
        <taxon>Leptospirales</taxon>
        <taxon>Leptospiraceae</taxon>
        <taxon>Leptospira</taxon>
    </lineage>
</organism>
<accession>A0AAD0UQ57</accession>
<dbReference type="EMBL" id="CP033614">
    <property type="protein sequence ID" value="AYV56492.1"/>
    <property type="molecule type" value="Genomic_DNA"/>
</dbReference>
<evidence type="ECO:0000313" key="2">
    <source>
        <dbReference type="Proteomes" id="UP000276407"/>
    </source>
</evidence>
<name>A0AAD0UQ57_9LEPT</name>
<evidence type="ECO:0000313" key="1">
    <source>
        <dbReference type="EMBL" id="AYV56492.1"/>
    </source>
</evidence>
<dbReference type="AlphaFoldDB" id="A0AAD0UQ57"/>